<protein>
    <recommendedName>
        <fullName evidence="3">K Homology domain-containing protein</fullName>
    </recommendedName>
</protein>
<feature type="domain" description="K Homology" evidence="3">
    <location>
        <begin position="479"/>
        <end position="583"/>
    </location>
</feature>
<feature type="region of interest" description="Disordered" evidence="2">
    <location>
        <begin position="675"/>
        <end position="696"/>
    </location>
</feature>
<feature type="compositionally biased region" description="Basic and acidic residues" evidence="2">
    <location>
        <begin position="678"/>
        <end position="689"/>
    </location>
</feature>
<feature type="region of interest" description="Disordered" evidence="2">
    <location>
        <begin position="524"/>
        <end position="562"/>
    </location>
</feature>
<dbReference type="Gene3D" id="3.30.310.210">
    <property type="match status" value="1"/>
</dbReference>
<sequence>MGKTAGKNSPKKPRREEATADTESNSATKAEPATLDESTSQAAATGGSTKTPAVHEEASKEAVGGGDDELDVGVSSDGQPAENAGPEDGSQAAQSKPEVDSMVEALGANEDEKKGAKRPRDELVEQDGSEAGDHPEPSAQAVLDGPFPEVEGLLSVGDGPSALLDKGEKAGETTQCADPRRLKTAERLVVSWEHPPPNEGEAFVVETGDMGETVVPIPAKDVPCFVGKGGTTQSKIIRASGVQEAAIKEEYDDGNGDEAKEQMAAVVLSGTEAARKHAEKYIRLVLSRHGAEVKVDLDKDDDGDLTVMRDVPRSAVALILGTKGAKLRGMEERCGTMAFLLGNTEPLAGEDEVSPDKVVLAIFGAPHHRKRCEMEVRDLVEAKVHGYYTKHMKESLSTEEGEASDIIKMDKSDAILLFEDHVAVKKQLELLSGATISRLSDFVDVFGTKKQRVRAREYMKWTVAALLGEAIDIKDAAERDDCTEVEVPTELIDVLFGKGRRHQLRQLQDKFTCLLFLGKEPSDDKTAKKKAENGDDSGTSAEPTSAAATTTTTPSTTTTTPLVIVGPWSSRRRCMYEILAEIEAKIPGWITSSIEPSLADEVEGYACDRLWLPQWRDGDDGKSPLRDYPLSAASGAIVTVIGPMVFVEGDRDQRQRCEQYIKWLLVASRRLSEYQSRQQREEEEKERQERHKARRVTKSLEPWQEADLRAEHVKGGLSACLVLSRSTLEGRDDCTEVNVLGDATVEQKEQLLEMTVSNRGTGKGRQELETISSRTGTLCLLAADRPLDEQIEQLPGVRVVVLGRDDSSREASASALRSSFRDLLWEKGADWHRSGRTESAEWNGSSPKGRKWDSGDWWRDSGRGGKWTRTDSKWEQSASKSWSKGDPKWTSGSGWRDWKQREDYGWEQKQSWGGKEDDRSWRESGRNSWSKGDKSNSWEGWEKDRWGNWQKKDESFKGRREEPTTTRTAWAWSPPMRPEPSRDTWFKREMPRLERPPSSGAPSIFPRVDDYRYSTYRDVAPPPVRQAALSSTPRYSYRTERPDEGISGGRGRSTWQREGRRDQSPQRMAASRYRESPPKRGVPTERFYQVEDSYYYRPSAANPPSQSSMPTREGYFQRPESPKRRRVEAPMRPAWEGRRDSGPAPRQQRYDGYYQEAAPTRGLGAAPGQLNEPRRPGPSRGSFSTAPPPSSGGGRYTMKEERGPPRPRGYPEFGRGR</sequence>
<feature type="compositionally biased region" description="Polar residues" evidence="2">
    <location>
        <begin position="36"/>
        <end position="51"/>
    </location>
</feature>
<feature type="compositionally biased region" description="Basic and acidic residues" evidence="2">
    <location>
        <begin position="979"/>
        <end position="995"/>
    </location>
</feature>
<evidence type="ECO:0000256" key="2">
    <source>
        <dbReference type="SAM" id="MobiDB-lite"/>
    </source>
</evidence>
<name>A0A7J6L3P8_PEROL</name>
<dbReference type="Proteomes" id="UP000570595">
    <property type="component" value="Unassembled WGS sequence"/>
</dbReference>
<gene>
    <name evidence="4" type="ORF">FOZ61_008751</name>
</gene>
<dbReference type="GO" id="GO:0003723">
    <property type="term" value="F:RNA binding"/>
    <property type="evidence" value="ECO:0007669"/>
    <property type="project" value="UniProtKB-UniRule"/>
</dbReference>
<feature type="region of interest" description="Disordered" evidence="2">
    <location>
        <begin position="1"/>
        <end position="175"/>
    </location>
</feature>
<dbReference type="SUPFAM" id="SSF54791">
    <property type="entry name" value="Eukaryotic type KH-domain (KH-domain type I)"/>
    <property type="match status" value="2"/>
</dbReference>
<reference evidence="4 5" key="1">
    <citation type="submission" date="2020-04" db="EMBL/GenBank/DDBJ databases">
        <title>Perkinsus olseni comparative genomics.</title>
        <authorList>
            <person name="Bogema D.R."/>
        </authorList>
    </citation>
    <scope>NUCLEOTIDE SEQUENCE [LARGE SCALE GENOMIC DNA]</scope>
    <source>
        <strain evidence="4">ATCC PRA-179</strain>
    </source>
</reference>
<comment type="caution">
    <text evidence="4">The sequence shown here is derived from an EMBL/GenBank/DDBJ whole genome shotgun (WGS) entry which is preliminary data.</text>
</comment>
<dbReference type="OrthoDB" id="10319666at2759"/>
<feature type="compositionally biased region" description="Basic and acidic residues" evidence="2">
    <location>
        <begin position="524"/>
        <end position="533"/>
    </location>
</feature>
<feature type="compositionally biased region" description="Low complexity" evidence="2">
    <location>
        <begin position="539"/>
        <end position="561"/>
    </location>
</feature>
<accession>A0A7J6L3P8</accession>
<dbReference type="InterPro" id="IPR004087">
    <property type="entry name" value="KH_dom"/>
</dbReference>
<proteinExistence type="predicted"/>
<feature type="domain" description="K Homology" evidence="3">
    <location>
        <begin position="303"/>
        <end position="381"/>
    </location>
</feature>
<evidence type="ECO:0000256" key="1">
    <source>
        <dbReference type="PROSITE-ProRule" id="PRU00117"/>
    </source>
</evidence>
<feature type="region of interest" description="Disordered" evidence="2">
    <location>
        <begin position="835"/>
        <end position="1217"/>
    </location>
</feature>
<feature type="compositionally biased region" description="Basic and acidic residues" evidence="2">
    <location>
        <begin position="914"/>
        <end position="964"/>
    </location>
</feature>
<feature type="compositionally biased region" description="Basic and acidic residues" evidence="2">
    <location>
        <begin position="850"/>
        <end position="874"/>
    </location>
</feature>
<dbReference type="AlphaFoldDB" id="A0A7J6L3P8"/>
<dbReference type="SMART" id="SM00322">
    <property type="entry name" value="KH"/>
    <property type="match status" value="3"/>
</dbReference>
<keyword evidence="1" id="KW-0694">RNA-binding</keyword>
<dbReference type="EMBL" id="JABAHT010000596">
    <property type="protein sequence ID" value="KAF4653712.1"/>
    <property type="molecule type" value="Genomic_DNA"/>
</dbReference>
<organism evidence="4 5">
    <name type="scientific">Perkinsus olseni</name>
    <name type="common">Perkinsus atlanticus</name>
    <dbReference type="NCBI Taxonomy" id="32597"/>
    <lineage>
        <taxon>Eukaryota</taxon>
        <taxon>Sar</taxon>
        <taxon>Alveolata</taxon>
        <taxon>Perkinsozoa</taxon>
        <taxon>Perkinsea</taxon>
        <taxon>Perkinsida</taxon>
        <taxon>Perkinsidae</taxon>
        <taxon>Perkinsus</taxon>
    </lineage>
</organism>
<dbReference type="InterPro" id="IPR036612">
    <property type="entry name" value="KH_dom_type_1_sf"/>
</dbReference>
<feature type="compositionally biased region" description="Basic and acidic residues" evidence="2">
    <location>
        <begin position="896"/>
        <end position="906"/>
    </location>
</feature>
<evidence type="ECO:0000259" key="3">
    <source>
        <dbReference type="SMART" id="SM00322"/>
    </source>
</evidence>
<feature type="compositionally biased region" description="Basic and acidic residues" evidence="2">
    <location>
        <begin position="1055"/>
        <end position="1064"/>
    </location>
</feature>
<evidence type="ECO:0000313" key="4">
    <source>
        <dbReference type="EMBL" id="KAF4653712.1"/>
    </source>
</evidence>
<evidence type="ECO:0000313" key="5">
    <source>
        <dbReference type="Proteomes" id="UP000570595"/>
    </source>
</evidence>
<feature type="domain" description="K Homology" evidence="3">
    <location>
        <begin position="209"/>
        <end position="287"/>
    </location>
</feature>
<dbReference type="PROSITE" id="PS50084">
    <property type="entry name" value="KH_TYPE_1"/>
    <property type="match status" value="1"/>
</dbReference>
<feature type="compositionally biased region" description="Basic and acidic residues" evidence="2">
    <location>
        <begin position="110"/>
        <end position="123"/>
    </location>
</feature>